<evidence type="ECO:0000256" key="1">
    <source>
        <dbReference type="SAM" id="MobiDB-lite"/>
    </source>
</evidence>
<evidence type="ECO:0000259" key="2">
    <source>
        <dbReference type="SMART" id="SM00418"/>
    </source>
</evidence>
<gene>
    <name evidence="3" type="ORF">AKJ56_01220</name>
</gene>
<accession>A0A133VPV9</accession>
<name>A0A133VPV9_9EURY</name>
<dbReference type="EMBL" id="LHYJ01000013">
    <property type="protein sequence ID" value="KXB08479.1"/>
    <property type="molecule type" value="Genomic_DNA"/>
</dbReference>
<feature type="region of interest" description="Disordered" evidence="1">
    <location>
        <begin position="33"/>
        <end position="53"/>
    </location>
</feature>
<dbReference type="SMART" id="SM00418">
    <property type="entry name" value="HTH_ARSR"/>
    <property type="match status" value="1"/>
</dbReference>
<keyword evidence="4" id="KW-1185">Reference proteome</keyword>
<dbReference type="GO" id="GO:0003700">
    <property type="term" value="F:DNA-binding transcription factor activity"/>
    <property type="evidence" value="ECO:0007669"/>
    <property type="project" value="InterPro"/>
</dbReference>
<evidence type="ECO:0000313" key="3">
    <source>
        <dbReference type="EMBL" id="KXB08479.1"/>
    </source>
</evidence>
<dbReference type="InterPro" id="IPR011991">
    <property type="entry name" value="ArsR-like_HTH"/>
</dbReference>
<dbReference type="Proteomes" id="UP000070175">
    <property type="component" value="Unassembled WGS sequence"/>
</dbReference>
<evidence type="ECO:0000313" key="4">
    <source>
        <dbReference type="Proteomes" id="UP000070175"/>
    </source>
</evidence>
<dbReference type="InterPro" id="IPR001845">
    <property type="entry name" value="HTH_ArsR_DNA-bd_dom"/>
</dbReference>
<dbReference type="SUPFAM" id="SSF46785">
    <property type="entry name" value="Winged helix' DNA-binding domain"/>
    <property type="match status" value="1"/>
</dbReference>
<dbReference type="InterPro" id="IPR036388">
    <property type="entry name" value="WH-like_DNA-bd_sf"/>
</dbReference>
<dbReference type="InterPro" id="IPR036390">
    <property type="entry name" value="WH_DNA-bd_sf"/>
</dbReference>
<dbReference type="Gene3D" id="1.10.10.10">
    <property type="entry name" value="Winged helix-like DNA-binding domain superfamily/Winged helix DNA-binding domain"/>
    <property type="match status" value="1"/>
</dbReference>
<dbReference type="AlphaFoldDB" id="A0A133VPV9"/>
<proteinExistence type="predicted"/>
<organism evidence="3 4">
    <name type="scientific">candidate division MSBL1 archaeon SCGC-AAA382N08</name>
    <dbReference type="NCBI Taxonomy" id="1698285"/>
    <lineage>
        <taxon>Archaea</taxon>
        <taxon>Methanobacteriati</taxon>
        <taxon>Methanobacteriota</taxon>
        <taxon>candidate division MSBL1</taxon>
    </lineage>
</organism>
<dbReference type="CDD" id="cd00090">
    <property type="entry name" value="HTH_ARSR"/>
    <property type="match status" value="1"/>
</dbReference>
<reference evidence="3 4" key="1">
    <citation type="journal article" date="2016" name="Sci. Rep.">
        <title>Metabolic traits of an uncultured archaeal lineage -MSBL1- from brine pools of the Red Sea.</title>
        <authorList>
            <person name="Mwirichia R."/>
            <person name="Alam I."/>
            <person name="Rashid M."/>
            <person name="Vinu M."/>
            <person name="Ba-Alawi W."/>
            <person name="Anthony Kamau A."/>
            <person name="Kamanda Ngugi D."/>
            <person name="Goker M."/>
            <person name="Klenk H.P."/>
            <person name="Bajic V."/>
            <person name="Stingl U."/>
        </authorList>
    </citation>
    <scope>NUCLEOTIDE SEQUENCE [LARGE SCALE GENOMIC DNA]</scope>
    <source>
        <strain evidence="3">SCGC-AAA382N08</strain>
    </source>
</reference>
<sequence>MEREKEIVENNERQSVWKKKIENEKKKWLKKVDKEKPDDPKKNHKIMSRALENPKRRKIMKFIGTQNNKKISEICKKFNITEPEAKMHLDFLKQALIVEKTTEESPAYQLTARGKNYLKNVEKVEDND</sequence>
<feature type="domain" description="HTH arsR-type" evidence="2">
    <location>
        <begin position="46"/>
        <end position="123"/>
    </location>
</feature>
<dbReference type="Pfam" id="PF01022">
    <property type="entry name" value="HTH_5"/>
    <property type="match status" value="1"/>
</dbReference>
<comment type="caution">
    <text evidence="3">The sequence shown here is derived from an EMBL/GenBank/DDBJ whole genome shotgun (WGS) entry which is preliminary data.</text>
</comment>
<protein>
    <recommendedName>
        <fullName evidence="2">HTH arsR-type domain-containing protein</fullName>
    </recommendedName>
</protein>